<comment type="caution">
    <text evidence="1">The sequence shown here is derived from an EMBL/GenBank/DDBJ whole genome shotgun (WGS) entry which is preliminary data.</text>
</comment>
<reference evidence="1" key="2">
    <citation type="submission" date="2021-10" db="EMBL/GenBank/DDBJ databases">
        <authorList>
            <person name="Piombo E."/>
        </authorList>
    </citation>
    <scope>NUCLEOTIDE SEQUENCE</scope>
</reference>
<protein>
    <submittedName>
        <fullName evidence="1">Uncharacterized protein</fullName>
    </submittedName>
</protein>
<evidence type="ECO:0000313" key="1">
    <source>
        <dbReference type="EMBL" id="CAG9947904.1"/>
    </source>
</evidence>
<organism evidence="1 2">
    <name type="scientific">Clonostachys rosea f. rosea IK726</name>
    <dbReference type="NCBI Taxonomy" id="1349383"/>
    <lineage>
        <taxon>Eukaryota</taxon>
        <taxon>Fungi</taxon>
        <taxon>Dikarya</taxon>
        <taxon>Ascomycota</taxon>
        <taxon>Pezizomycotina</taxon>
        <taxon>Sordariomycetes</taxon>
        <taxon>Hypocreomycetidae</taxon>
        <taxon>Hypocreales</taxon>
        <taxon>Bionectriaceae</taxon>
        <taxon>Clonostachys</taxon>
    </lineage>
</organism>
<accession>A0ACA9U3V4</accession>
<keyword evidence="2" id="KW-1185">Reference proteome</keyword>
<sequence>MTLSGKPFSQRRTRTSFTGIALGKQWKALFVRPEVPDISHKFDNVMFEIQVTCLAEGLCNKLAHPLLYKENSGSISRKMRWSLT</sequence>
<dbReference type="EMBL" id="CADEHS020000014">
    <property type="protein sequence ID" value="CAG9947904.1"/>
    <property type="molecule type" value="Genomic_DNA"/>
</dbReference>
<proteinExistence type="predicted"/>
<name>A0ACA9U3V4_BIOOC</name>
<evidence type="ECO:0000313" key="2">
    <source>
        <dbReference type="Proteomes" id="UP000836387"/>
    </source>
</evidence>
<dbReference type="Proteomes" id="UP000836387">
    <property type="component" value="Unassembled WGS sequence"/>
</dbReference>
<reference evidence="1" key="1">
    <citation type="submission" date="2020-04" db="EMBL/GenBank/DDBJ databases">
        <authorList>
            <person name="Broberg M."/>
        </authorList>
    </citation>
    <scope>NUCLEOTIDE SEQUENCE</scope>
</reference>
<gene>
    <name evidence="1" type="ORF">CRV2_00013437</name>
</gene>